<dbReference type="Proteomes" id="UP001157161">
    <property type="component" value="Unassembled WGS sequence"/>
</dbReference>
<dbReference type="CDD" id="cd07989">
    <property type="entry name" value="LPLAT_AGPAT-like"/>
    <property type="match status" value="1"/>
</dbReference>
<dbReference type="GO" id="GO:0006654">
    <property type="term" value="P:phosphatidic acid biosynthetic process"/>
    <property type="evidence" value="ECO:0007669"/>
    <property type="project" value="TreeGrafter"/>
</dbReference>
<dbReference type="PANTHER" id="PTHR10434:SF9">
    <property type="entry name" value="PHOSPHOLIPID_GLYCEROL ACYLTRANSFERASE DOMAIN-CONTAINING PROTEIN"/>
    <property type="match status" value="1"/>
</dbReference>
<dbReference type="GO" id="GO:0003841">
    <property type="term" value="F:1-acylglycerol-3-phosphate O-acyltransferase activity"/>
    <property type="evidence" value="ECO:0007669"/>
    <property type="project" value="TreeGrafter"/>
</dbReference>
<reference evidence="4" key="2">
    <citation type="submission" date="2023-02" db="EMBL/GenBank/DDBJ databases">
        <authorList>
            <person name="Sun Q."/>
            <person name="Mori K."/>
        </authorList>
    </citation>
    <scope>NUCLEOTIDE SEQUENCE</scope>
    <source>
        <strain evidence="4">NBRC 112290</strain>
    </source>
</reference>
<dbReference type="SUPFAM" id="SSF69593">
    <property type="entry name" value="Glycerol-3-phosphate (1)-acyltransferase"/>
    <property type="match status" value="1"/>
</dbReference>
<name>A0AA38CRL0_9MICO</name>
<dbReference type="SMART" id="SM00563">
    <property type="entry name" value="PlsC"/>
    <property type="match status" value="1"/>
</dbReference>
<comment type="caution">
    <text evidence="4">The sequence shown here is derived from an EMBL/GenBank/DDBJ whole genome shotgun (WGS) entry which is preliminary data.</text>
</comment>
<accession>A0AA38CRL0</accession>
<proteinExistence type="predicted"/>
<keyword evidence="1" id="KW-0808">Transferase</keyword>
<evidence type="ECO:0000313" key="4">
    <source>
        <dbReference type="EMBL" id="GMA32858.1"/>
    </source>
</evidence>
<sequence length="249" mass="26158">MPQLFPDALGRALVAHSVGRSLRRSFDSIAVAGDLPRGGAVLASTHSSWWDGYVLAALAGAVGTRPAVMMTARRLAAFPFLRLVGAVDTGGARDLVRAAAAGRWAVVFPEGELQPRGRLAPLHPGAAWVARTAGAPLVPVALAVVTRGAPQPEVLVRMGQPLSTGPRGTTSSDVAALTTALAERLRQESARLADDVAAAHPEHPVPGYRVLLHGTSRRRDSVGWAVRALAWLTGVPSRREPAPTDRCPR</sequence>
<keyword evidence="5" id="KW-1185">Reference proteome</keyword>
<feature type="domain" description="Phospholipid/glycerol acyltransferase" evidence="3">
    <location>
        <begin position="40"/>
        <end position="145"/>
    </location>
</feature>
<protein>
    <submittedName>
        <fullName evidence="4">1-acyl-sn-glycerol-3-phosphate acyltransferase</fullName>
    </submittedName>
</protein>
<evidence type="ECO:0000313" key="5">
    <source>
        <dbReference type="Proteomes" id="UP001157161"/>
    </source>
</evidence>
<evidence type="ECO:0000256" key="2">
    <source>
        <dbReference type="ARBA" id="ARBA00023315"/>
    </source>
</evidence>
<evidence type="ECO:0000259" key="3">
    <source>
        <dbReference type="SMART" id="SM00563"/>
    </source>
</evidence>
<organism evidence="4 5">
    <name type="scientific">Litorihabitans aurantiacus</name>
    <dbReference type="NCBI Taxonomy" id="1930061"/>
    <lineage>
        <taxon>Bacteria</taxon>
        <taxon>Bacillati</taxon>
        <taxon>Actinomycetota</taxon>
        <taxon>Actinomycetes</taxon>
        <taxon>Micrococcales</taxon>
        <taxon>Beutenbergiaceae</taxon>
        <taxon>Litorihabitans</taxon>
    </lineage>
</organism>
<dbReference type="RefSeq" id="WP_284251555.1">
    <property type="nucleotide sequence ID" value="NZ_BSUM01000001.1"/>
</dbReference>
<gene>
    <name evidence="4" type="ORF">GCM10025875_28500</name>
</gene>
<reference evidence="4" key="1">
    <citation type="journal article" date="2014" name="Int. J. Syst. Evol. Microbiol.">
        <title>Complete genome sequence of Corynebacterium casei LMG S-19264T (=DSM 44701T), isolated from a smear-ripened cheese.</title>
        <authorList>
            <consortium name="US DOE Joint Genome Institute (JGI-PGF)"/>
            <person name="Walter F."/>
            <person name="Albersmeier A."/>
            <person name="Kalinowski J."/>
            <person name="Ruckert C."/>
        </authorList>
    </citation>
    <scope>NUCLEOTIDE SEQUENCE</scope>
    <source>
        <strain evidence="4">NBRC 112290</strain>
    </source>
</reference>
<dbReference type="InterPro" id="IPR002123">
    <property type="entry name" value="Plipid/glycerol_acylTrfase"/>
</dbReference>
<dbReference type="Pfam" id="PF01553">
    <property type="entry name" value="Acyltransferase"/>
    <property type="match status" value="1"/>
</dbReference>
<keyword evidence="2 4" id="KW-0012">Acyltransferase</keyword>
<dbReference type="EMBL" id="BSUM01000001">
    <property type="protein sequence ID" value="GMA32858.1"/>
    <property type="molecule type" value="Genomic_DNA"/>
</dbReference>
<evidence type="ECO:0000256" key="1">
    <source>
        <dbReference type="ARBA" id="ARBA00022679"/>
    </source>
</evidence>
<dbReference type="PANTHER" id="PTHR10434">
    <property type="entry name" value="1-ACYL-SN-GLYCEROL-3-PHOSPHATE ACYLTRANSFERASE"/>
    <property type="match status" value="1"/>
</dbReference>
<dbReference type="AlphaFoldDB" id="A0AA38CRL0"/>